<evidence type="ECO:0000313" key="2">
    <source>
        <dbReference type="EMBL" id="EGZ13287.1"/>
    </source>
</evidence>
<name>G4ZU13_PHYSP</name>
<dbReference type="RefSeq" id="XP_009530716.1">
    <property type="nucleotide sequence ID" value="XM_009532421.1"/>
</dbReference>
<keyword evidence="1" id="KW-0233">DNA recombination</keyword>
<dbReference type="GO" id="GO:0015074">
    <property type="term" value="P:DNA integration"/>
    <property type="evidence" value="ECO:0007669"/>
    <property type="project" value="InterPro"/>
</dbReference>
<dbReference type="KEGG" id="psoj:PHYSODRAFT_335049"/>
<reference evidence="2 3" key="1">
    <citation type="journal article" date="2006" name="Science">
        <title>Phytophthora genome sequences uncover evolutionary origins and mechanisms of pathogenesis.</title>
        <authorList>
            <person name="Tyler B.M."/>
            <person name="Tripathy S."/>
            <person name="Zhang X."/>
            <person name="Dehal P."/>
            <person name="Jiang R.H."/>
            <person name="Aerts A."/>
            <person name="Arredondo F.D."/>
            <person name="Baxter L."/>
            <person name="Bensasson D."/>
            <person name="Beynon J.L."/>
            <person name="Chapman J."/>
            <person name="Damasceno C.M."/>
            <person name="Dorrance A.E."/>
            <person name="Dou D."/>
            <person name="Dickerman A.W."/>
            <person name="Dubchak I.L."/>
            <person name="Garbelotto M."/>
            <person name="Gijzen M."/>
            <person name="Gordon S.G."/>
            <person name="Govers F."/>
            <person name="Grunwald N.J."/>
            <person name="Huang W."/>
            <person name="Ivors K.L."/>
            <person name="Jones R.W."/>
            <person name="Kamoun S."/>
            <person name="Krampis K."/>
            <person name="Lamour K.H."/>
            <person name="Lee M.K."/>
            <person name="McDonald W.H."/>
            <person name="Medina M."/>
            <person name="Meijer H.J."/>
            <person name="Nordberg E.K."/>
            <person name="Maclean D.J."/>
            <person name="Ospina-Giraldo M.D."/>
            <person name="Morris P.F."/>
            <person name="Phuntumart V."/>
            <person name="Putnam N.H."/>
            <person name="Rash S."/>
            <person name="Rose J.K."/>
            <person name="Sakihama Y."/>
            <person name="Salamov A.A."/>
            <person name="Savidor A."/>
            <person name="Scheuring C.F."/>
            <person name="Smith B.M."/>
            <person name="Sobral B.W."/>
            <person name="Terry A."/>
            <person name="Torto-Alalibo T.A."/>
            <person name="Win J."/>
            <person name="Xu Z."/>
            <person name="Zhang H."/>
            <person name="Grigoriev I.V."/>
            <person name="Rokhsar D.S."/>
            <person name="Boore J.L."/>
        </authorList>
    </citation>
    <scope>NUCLEOTIDE SEQUENCE [LARGE SCALE GENOMIC DNA]</scope>
    <source>
        <strain evidence="2 3">P6497</strain>
    </source>
</reference>
<evidence type="ECO:0000313" key="3">
    <source>
        <dbReference type="Proteomes" id="UP000002640"/>
    </source>
</evidence>
<organism evidence="2 3">
    <name type="scientific">Phytophthora sojae (strain P6497)</name>
    <name type="common">Soybean stem and root rot agent</name>
    <name type="synonym">Phytophthora megasperma f. sp. glycines</name>
    <dbReference type="NCBI Taxonomy" id="1094619"/>
    <lineage>
        <taxon>Eukaryota</taxon>
        <taxon>Sar</taxon>
        <taxon>Stramenopiles</taxon>
        <taxon>Oomycota</taxon>
        <taxon>Peronosporomycetes</taxon>
        <taxon>Peronosporales</taxon>
        <taxon>Peronosporaceae</taxon>
        <taxon>Phytophthora</taxon>
    </lineage>
</organism>
<dbReference type="SUPFAM" id="SSF56349">
    <property type="entry name" value="DNA breaking-rejoining enzymes"/>
    <property type="match status" value="1"/>
</dbReference>
<dbReference type="InterPro" id="IPR052925">
    <property type="entry name" value="Phage_Integrase-like_Recomb"/>
</dbReference>
<dbReference type="PANTHER" id="PTHR34605">
    <property type="entry name" value="PHAGE_INTEGRASE DOMAIN-CONTAINING PROTEIN"/>
    <property type="match status" value="1"/>
</dbReference>
<dbReference type="EMBL" id="JH159156">
    <property type="protein sequence ID" value="EGZ13287.1"/>
    <property type="molecule type" value="Genomic_DNA"/>
</dbReference>
<dbReference type="InterPro" id="IPR011010">
    <property type="entry name" value="DNA_brk_join_enz"/>
</dbReference>
<evidence type="ECO:0008006" key="4">
    <source>
        <dbReference type="Google" id="ProtNLM"/>
    </source>
</evidence>
<dbReference type="GO" id="GO:0006310">
    <property type="term" value="P:DNA recombination"/>
    <property type="evidence" value="ECO:0007669"/>
    <property type="project" value="UniProtKB-KW"/>
</dbReference>
<accession>G4ZU13</accession>
<dbReference type="Proteomes" id="UP000002640">
    <property type="component" value="Unassembled WGS sequence"/>
</dbReference>
<dbReference type="GeneID" id="20646917"/>
<gene>
    <name evidence="2" type="ORF">PHYSODRAFT_335049</name>
</gene>
<protein>
    <recommendedName>
        <fullName evidence="4">Tyr recombinase domain-containing protein</fullName>
    </recommendedName>
</protein>
<dbReference type="InParanoid" id="G4ZU13"/>
<proteinExistence type="predicted"/>
<dbReference type="PANTHER" id="PTHR34605:SF3">
    <property type="entry name" value="P CELL-TYPE AGGLUTINATION PROTEIN MAP4-LIKE-RELATED"/>
    <property type="match status" value="1"/>
</dbReference>
<keyword evidence="3" id="KW-1185">Reference proteome</keyword>
<sequence>MLRSRALAGTTSVTYRSHWRQWYLVVESGRHQYCLKSEHAHFADRQGARVHYLAAEAVTIGLAGAKNDQALYHVLRARAELRQNAAPNLCVDLRAGEVSDRLKAVASSIGVDPHQYATHSVRIGGATALLSGEADGLAIKLLGRWLSNTYESYPVLGPEATLGLSSHMI</sequence>
<dbReference type="GO" id="GO:0003677">
    <property type="term" value="F:DNA binding"/>
    <property type="evidence" value="ECO:0007669"/>
    <property type="project" value="InterPro"/>
</dbReference>
<dbReference type="InterPro" id="IPR013762">
    <property type="entry name" value="Integrase-like_cat_sf"/>
</dbReference>
<dbReference type="AlphaFoldDB" id="G4ZU13"/>
<evidence type="ECO:0000256" key="1">
    <source>
        <dbReference type="ARBA" id="ARBA00023172"/>
    </source>
</evidence>
<dbReference type="Gene3D" id="1.10.443.10">
    <property type="entry name" value="Intergrase catalytic core"/>
    <property type="match status" value="1"/>
</dbReference>